<reference evidence="2" key="1">
    <citation type="journal article" date="2023" name="Mol. Biol. Evol.">
        <title>Third-Generation Sequencing Reveals the Adaptive Role of the Epigenome in Three Deep-Sea Polychaetes.</title>
        <authorList>
            <person name="Perez M."/>
            <person name="Aroh O."/>
            <person name="Sun Y."/>
            <person name="Lan Y."/>
            <person name="Juniper S.K."/>
            <person name="Young C.R."/>
            <person name="Angers B."/>
            <person name="Qian P.Y."/>
        </authorList>
    </citation>
    <scope>NUCLEOTIDE SEQUENCE</scope>
    <source>
        <strain evidence="2">P08H-3</strain>
    </source>
</reference>
<evidence type="ECO:0000313" key="2">
    <source>
        <dbReference type="EMBL" id="KAK2143161.1"/>
    </source>
</evidence>
<keyword evidence="3" id="KW-1185">Reference proteome</keyword>
<dbReference type="AlphaFoldDB" id="A0AAD9IY74"/>
<dbReference type="Proteomes" id="UP001208570">
    <property type="component" value="Unassembled WGS sequence"/>
</dbReference>
<dbReference type="Pfam" id="PF01510">
    <property type="entry name" value="Amidase_2"/>
    <property type="match status" value="1"/>
</dbReference>
<dbReference type="SUPFAM" id="SSF55846">
    <property type="entry name" value="N-acetylmuramoyl-L-alanine amidase-like"/>
    <property type="match status" value="1"/>
</dbReference>
<comment type="caution">
    <text evidence="2">The sequence shown here is derived from an EMBL/GenBank/DDBJ whole genome shotgun (WGS) entry which is preliminary data.</text>
</comment>
<sequence length="102" mass="11310">MYSRGGSCTTRVSCSEEAKKLYTEKNSYNFMIGADGTVFEGRGWDSASGENGDFIFSEYGICLIGKNTTGTMFDSFLFLIDCGKSRGMIARNMTEDCFVERP</sequence>
<proteinExistence type="predicted"/>
<dbReference type="GO" id="GO:0008745">
    <property type="term" value="F:N-acetylmuramoyl-L-alanine amidase activity"/>
    <property type="evidence" value="ECO:0007669"/>
    <property type="project" value="InterPro"/>
</dbReference>
<dbReference type="EMBL" id="JAODUP010000872">
    <property type="protein sequence ID" value="KAK2143161.1"/>
    <property type="molecule type" value="Genomic_DNA"/>
</dbReference>
<gene>
    <name evidence="2" type="ORF">LSH36_872g01046</name>
</gene>
<dbReference type="GO" id="GO:0009253">
    <property type="term" value="P:peptidoglycan catabolic process"/>
    <property type="evidence" value="ECO:0007669"/>
    <property type="project" value="InterPro"/>
</dbReference>
<feature type="domain" description="N-acetylmuramoyl-L-alanine amidase" evidence="1">
    <location>
        <begin position="11"/>
        <end position="68"/>
    </location>
</feature>
<dbReference type="Gene3D" id="3.40.80.10">
    <property type="entry name" value="Peptidoglycan recognition protein-like"/>
    <property type="match status" value="1"/>
</dbReference>
<evidence type="ECO:0000259" key="1">
    <source>
        <dbReference type="Pfam" id="PF01510"/>
    </source>
</evidence>
<dbReference type="InterPro" id="IPR002502">
    <property type="entry name" value="Amidase_domain"/>
</dbReference>
<protein>
    <recommendedName>
        <fullName evidence="1">N-acetylmuramoyl-L-alanine amidase domain-containing protein</fullName>
    </recommendedName>
</protein>
<dbReference type="InterPro" id="IPR036505">
    <property type="entry name" value="Amidase/PGRP_sf"/>
</dbReference>
<organism evidence="2 3">
    <name type="scientific">Paralvinella palmiformis</name>
    <dbReference type="NCBI Taxonomy" id="53620"/>
    <lineage>
        <taxon>Eukaryota</taxon>
        <taxon>Metazoa</taxon>
        <taxon>Spiralia</taxon>
        <taxon>Lophotrochozoa</taxon>
        <taxon>Annelida</taxon>
        <taxon>Polychaeta</taxon>
        <taxon>Sedentaria</taxon>
        <taxon>Canalipalpata</taxon>
        <taxon>Terebellida</taxon>
        <taxon>Terebelliformia</taxon>
        <taxon>Alvinellidae</taxon>
        <taxon>Paralvinella</taxon>
    </lineage>
</organism>
<name>A0AAD9IY74_9ANNE</name>
<accession>A0AAD9IY74</accession>
<evidence type="ECO:0000313" key="3">
    <source>
        <dbReference type="Proteomes" id="UP001208570"/>
    </source>
</evidence>